<accession>A0ABQ1CVY3</accession>
<name>A0ABQ1CVY3_STRDI</name>
<feature type="compositionally biased region" description="Low complexity" evidence="1">
    <location>
        <begin position="1"/>
        <end position="23"/>
    </location>
</feature>
<evidence type="ECO:0008006" key="4">
    <source>
        <dbReference type="Google" id="ProtNLM"/>
    </source>
</evidence>
<dbReference type="Pfam" id="PF13822">
    <property type="entry name" value="ACC_epsilon"/>
    <property type="match status" value="1"/>
</dbReference>
<protein>
    <recommendedName>
        <fullName evidence="4">Acyl-CoA carboxylase subunit epsilon</fullName>
    </recommendedName>
</protein>
<dbReference type="Proteomes" id="UP000472710">
    <property type="component" value="Unassembled WGS sequence"/>
</dbReference>
<gene>
    <name evidence="2" type="ORF">Sdia_51210</name>
</gene>
<organism evidence="2 3">
    <name type="scientific">Streptomyces diastaticus subsp. diastaticus</name>
    <dbReference type="NCBI Taxonomy" id="68040"/>
    <lineage>
        <taxon>Bacteria</taxon>
        <taxon>Bacillati</taxon>
        <taxon>Actinomycetota</taxon>
        <taxon>Actinomycetes</taxon>
        <taxon>Kitasatosporales</taxon>
        <taxon>Streptomycetaceae</taxon>
        <taxon>Streptomyces</taxon>
        <taxon>Streptomyces diastaticus group</taxon>
    </lineage>
</organism>
<dbReference type="EMBL" id="BLLN01000005">
    <property type="protein sequence ID" value="GFH74353.1"/>
    <property type="molecule type" value="Genomic_DNA"/>
</dbReference>
<evidence type="ECO:0000313" key="3">
    <source>
        <dbReference type="Proteomes" id="UP000472710"/>
    </source>
</evidence>
<keyword evidence="3" id="KW-1185">Reference proteome</keyword>
<sequence>MTVPGPAAATPSPAPARTSPSPRTHQKTEKHPMATPTVPATPEQFLRVEKGHAEPEELAAITALLMARAAATPAPAAPHRGRDRAGWRRLERTPGFRAPHSWQG</sequence>
<comment type="caution">
    <text evidence="2">The sequence shown here is derived from an EMBL/GenBank/DDBJ whole genome shotgun (WGS) entry which is preliminary data.</text>
</comment>
<reference evidence="2 3" key="1">
    <citation type="submission" date="2020-02" db="EMBL/GenBank/DDBJ databases">
        <title>Whole genome shotgun sequence of Streptomyces diastaticus subsp. diastaticus NBRC 13412.</title>
        <authorList>
            <person name="Ichikawa N."/>
            <person name="Komaki H."/>
            <person name="Tamura T."/>
        </authorList>
    </citation>
    <scope>NUCLEOTIDE SEQUENCE [LARGE SCALE GENOMIC DNA]</scope>
    <source>
        <strain evidence="2 3">NBRC 13412</strain>
    </source>
</reference>
<feature type="region of interest" description="Disordered" evidence="1">
    <location>
        <begin position="1"/>
        <end position="41"/>
    </location>
</feature>
<dbReference type="InterPro" id="IPR032716">
    <property type="entry name" value="ACC_epsilon"/>
</dbReference>
<proteinExistence type="predicted"/>
<evidence type="ECO:0000256" key="1">
    <source>
        <dbReference type="SAM" id="MobiDB-lite"/>
    </source>
</evidence>
<evidence type="ECO:0000313" key="2">
    <source>
        <dbReference type="EMBL" id="GFH74353.1"/>
    </source>
</evidence>